<dbReference type="PANTHER" id="PTHR35802">
    <property type="entry name" value="PROTEASE SYNTHASE AND SPORULATION PROTEIN PAI 2"/>
    <property type="match status" value="1"/>
</dbReference>
<proteinExistence type="predicted"/>
<name>A0A7X0JUU7_9GAMM</name>
<gene>
    <name evidence="1" type="ORF">HNR48_002509</name>
</gene>
<sequence length="239" mass="26734">MPRDYDAVRSAKSMQDVGQHVFIPEHYCIEQSQELLDYITANPMCQVSCVHEGRVLSTAMPLIACRKDAGSYVGHMARRNPMADALSKGGEVLAVFSGPEAYVSPSWFTQRQTVPTWNYLSVQLRGEWEQLTRAEDIEAVMSDTVVHMEGLLAETSQHKAWNMQTVDPDLYAGLLHGIVAFRLKPSSLEGVKRLNQDKDIRDIDSIMRGLSASSQRHSREIVALMQTQYAEFLSSGNDA</sequence>
<dbReference type="InParanoid" id="A0A7X0JUU7"/>
<organism evidence="1 2">
    <name type="scientific">Pseudoteredinibacter isoporae</name>
    <dbReference type="NCBI Taxonomy" id="570281"/>
    <lineage>
        <taxon>Bacteria</taxon>
        <taxon>Pseudomonadati</taxon>
        <taxon>Pseudomonadota</taxon>
        <taxon>Gammaproteobacteria</taxon>
        <taxon>Cellvibrionales</taxon>
        <taxon>Cellvibrionaceae</taxon>
        <taxon>Pseudoteredinibacter</taxon>
    </lineage>
</organism>
<dbReference type="AlphaFoldDB" id="A0A7X0JUU7"/>
<accession>A0A7X0JUU7</accession>
<reference evidence="1 2" key="1">
    <citation type="submission" date="2020-08" db="EMBL/GenBank/DDBJ databases">
        <title>Genomic Encyclopedia of Type Strains, Phase IV (KMG-IV): sequencing the most valuable type-strain genomes for metagenomic binning, comparative biology and taxonomic classification.</title>
        <authorList>
            <person name="Goeker M."/>
        </authorList>
    </citation>
    <scope>NUCLEOTIDE SEQUENCE [LARGE SCALE GENOMIC DNA]</scope>
    <source>
        <strain evidence="1 2">DSM 22368</strain>
    </source>
</reference>
<dbReference type="RefSeq" id="WP_166846429.1">
    <property type="nucleotide sequence ID" value="NZ_JAAONY010000002.1"/>
</dbReference>
<dbReference type="Pfam" id="PF04299">
    <property type="entry name" value="FMN_bind_2"/>
    <property type="match status" value="1"/>
</dbReference>
<dbReference type="PANTHER" id="PTHR35802:SF1">
    <property type="entry name" value="PROTEASE SYNTHASE AND SPORULATION PROTEIN PAI 2"/>
    <property type="match status" value="1"/>
</dbReference>
<dbReference type="PIRSF" id="PIRSF010372">
    <property type="entry name" value="PaiB"/>
    <property type="match status" value="1"/>
</dbReference>
<keyword evidence="2" id="KW-1185">Reference proteome</keyword>
<dbReference type="InterPro" id="IPR007396">
    <property type="entry name" value="TR_PAI2-type"/>
</dbReference>
<dbReference type="SUPFAM" id="SSF50475">
    <property type="entry name" value="FMN-binding split barrel"/>
    <property type="match status" value="1"/>
</dbReference>
<comment type="caution">
    <text evidence="1">The sequence shown here is derived from an EMBL/GenBank/DDBJ whole genome shotgun (WGS) entry which is preliminary data.</text>
</comment>
<dbReference type="Proteomes" id="UP000528457">
    <property type="component" value="Unassembled WGS sequence"/>
</dbReference>
<protein>
    <submittedName>
        <fullName evidence="1">Transcriptional regulator</fullName>
    </submittedName>
</protein>
<dbReference type="EMBL" id="JACHHT010000002">
    <property type="protein sequence ID" value="MBB6522224.1"/>
    <property type="molecule type" value="Genomic_DNA"/>
</dbReference>
<dbReference type="Gene3D" id="2.30.110.10">
    <property type="entry name" value="Electron Transport, Fmn-binding Protein, Chain A"/>
    <property type="match status" value="1"/>
</dbReference>
<evidence type="ECO:0000313" key="2">
    <source>
        <dbReference type="Proteomes" id="UP000528457"/>
    </source>
</evidence>
<evidence type="ECO:0000313" key="1">
    <source>
        <dbReference type="EMBL" id="MBB6522224.1"/>
    </source>
</evidence>
<dbReference type="InterPro" id="IPR012349">
    <property type="entry name" value="Split_barrel_FMN-bd"/>
</dbReference>